<dbReference type="AlphaFoldDB" id="A0A9N8YZ31"/>
<keyword evidence="2" id="KW-1185">Reference proteome</keyword>
<dbReference type="OrthoDB" id="10316786at2759"/>
<dbReference type="EMBL" id="CAJVPI010000018">
    <property type="protein sequence ID" value="CAG8457240.1"/>
    <property type="molecule type" value="Genomic_DNA"/>
</dbReference>
<sequence>MSFRGDSSWIMTGFADFGGERQLLGLANGWSKGKAFYEAHQTFRCALEEIVSTIKWIVKNPKTNAHISEKYKKKLSLLEEEITFLTKEADVLLRGMEPIISS</sequence>
<comment type="caution">
    <text evidence="1">The sequence shown here is derived from an EMBL/GenBank/DDBJ whole genome shotgun (WGS) entry which is preliminary data.</text>
</comment>
<accession>A0A9N8YZ31</accession>
<evidence type="ECO:0000313" key="2">
    <source>
        <dbReference type="Proteomes" id="UP000789739"/>
    </source>
</evidence>
<gene>
    <name evidence="1" type="ORF">PBRASI_LOCUS384</name>
</gene>
<name>A0A9N8YZ31_9GLOM</name>
<proteinExistence type="predicted"/>
<dbReference type="Proteomes" id="UP000789739">
    <property type="component" value="Unassembled WGS sequence"/>
</dbReference>
<reference evidence="1" key="1">
    <citation type="submission" date="2021-06" db="EMBL/GenBank/DDBJ databases">
        <authorList>
            <person name="Kallberg Y."/>
            <person name="Tangrot J."/>
            <person name="Rosling A."/>
        </authorList>
    </citation>
    <scope>NUCLEOTIDE SEQUENCE</scope>
    <source>
        <strain evidence="1">BR232B</strain>
    </source>
</reference>
<protein>
    <submittedName>
        <fullName evidence="1">6086_t:CDS:1</fullName>
    </submittedName>
</protein>
<evidence type="ECO:0000313" key="1">
    <source>
        <dbReference type="EMBL" id="CAG8457240.1"/>
    </source>
</evidence>
<organism evidence="1 2">
    <name type="scientific">Paraglomus brasilianum</name>
    <dbReference type="NCBI Taxonomy" id="144538"/>
    <lineage>
        <taxon>Eukaryota</taxon>
        <taxon>Fungi</taxon>
        <taxon>Fungi incertae sedis</taxon>
        <taxon>Mucoromycota</taxon>
        <taxon>Glomeromycotina</taxon>
        <taxon>Glomeromycetes</taxon>
        <taxon>Paraglomerales</taxon>
        <taxon>Paraglomeraceae</taxon>
        <taxon>Paraglomus</taxon>
    </lineage>
</organism>